<dbReference type="Gene3D" id="3.80.10.10">
    <property type="entry name" value="Ribonuclease Inhibitor"/>
    <property type="match status" value="1"/>
</dbReference>
<protein>
    <submittedName>
        <fullName evidence="1">Leucine-rich repeat protein</fullName>
    </submittedName>
</protein>
<sequence length="384" mass="44544">MKIYYREKSGGIEILRCLGIESRVEIPEMIDEKMVISAAPYAFSSHMDETEELKDASVWEMEDGFGFGREERVLAGNEVEEIVFPDSLREIGRYIFYGCGNLKKLEFSDSLMQIGCGAFTGCHALEKLTVHMKQGKKSGVKEMLGEMWQRIDVTFLYEDKNEQTVPERRLAGDMFETGKVHRKDSKCEARLVFPEHYDEAVENTPARILYTEYHGSGSNYRQCFYNKELNYQEYDKLFEMAVVMDKLEVLVNMSFGRLEFPYELTEKAREEYQGYIKKNLREIAVYLVKQEDIHRLEVISVQKLWTLEGIDAALDCASQRKETEVSAFLMNERANLVDKSVGDERVSVDKIKNHQEMNMPVLEKTVHASPAEKPLSMRKKRFEL</sequence>
<dbReference type="AlphaFoldDB" id="A0A844GLM4"/>
<dbReference type="InterPro" id="IPR032675">
    <property type="entry name" value="LRR_dom_sf"/>
</dbReference>
<gene>
    <name evidence="1" type="ORF">GKZ57_10075</name>
</gene>
<dbReference type="InterPro" id="IPR026906">
    <property type="entry name" value="LRR_5"/>
</dbReference>
<dbReference type="RefSeq" id="WP_154780442.1">
    <property type="nucleotide sequence ID" value="NZ_WMBC01000007.1"/>
</dbReference>
<dbReference type="Pfam" id="PF13306">
    <property type="entry name" value="LRR_5"/>
    <property type="match status" value="1"/>
</dbReference>
<evidence type="ECO:0000313" key="2">
    <source>
        <dbReference type="Proteomes" id="UP000437824"/>
    </source>
</evidence>
<name>A0A844GLM4_9FIRM</name>
<proteinExistence type="predicted"/>
<organism evidence="1 2">
    <name type="scientific">Blautia luti DSM 14534 = JCM 17040</name>
    <dbReference type="NCBI Taxonomy" id="649762"/>
    <lineage>
        <taxon>Bacteria</taxon>
        <taxon>Bacillati</taxon>
        <taxon>Bacillota</taxon>
        <taxon>Clostridia</taxon>
        <taxon>Lachnospirales</taxon>
        <taxon>Lachnospiraceae</taxon>
        <taxon>Blautia</taxon>
    </lineage>
</organism>
<accession>A0A844GLM4</accession>
<comment type="caution">
    <text evidence="1">The sequence shown here is derived from an EMBL/GenBank/DDBJ whole genome shotgun (WGS) entry which is preliminary data.</text>
</comment>
<evidence type="ECO:0000313" key="1">
    <source>
        <dbReference type="EMBL" id="MTD61600.1"/>
    </source>
</evidence>
<reference evidence="1 2" key="1">
    <citation type="submission" date="2019-11" db="EMBL/GenBank/DDBJ databases">
        <title>Draft genome sequence of Blautia luti DSM 14534T, isolated from human stool.</title>
        <authorList>
            <person name="Ortiz R."/>
            <person name="Melis-Arcos F."/>
            <person name="Covarrubias P."/>
            <person name="Cardenas J.P."/>
            <person name="Perez-Donoso J."/>
            <person name="Almonacid D."/>
        </authorList>
    </citation>
    <scope>NUCLEOTIDE SEQUENCE [LARGE SCALE GENOMIC DNA]</scope>
    <source>
        <strain evidence="1 2">DSM 14534</strain>
    </source>
</reference>
<dbReference type="EMBL" id="WMBC01000007">
    <property type="protein sequence ID" value="MTD61600.1"/>
    <property type="molecule type" value="Genomic_DNA"/>
</dbReference>
<dbReference type="Proteomes" id="UP000437824">
    <property type="component" value="Unassembled WGS sequence"/>
</dbReference>